<proteinExistence type="predicted"/>
<protein>
    <submittedName>
        <fullName evidence="2">TonB-like protein</fullName>
    </submittedName>
</protein>
<feature type="region of interest" description="Disordered" evidence="1">
    <location>
        <begin position="290"/>
        <end position="309"/>
    </location>
</feature>
<dbReference type="Proteomes" id="UP000295764">
    <property type="component" value="Unassembled WGS sequence"/>
</dbReference>
<evidence type="ECO:0000313" key="3">
    <source>
        <dbReference type="Proteomes" id="UP000295764"/>
    </source>
</evidence>
<comment type="caution">
    <text evidence="2">The sequence shown here is derived from an EMBL/GenBank/DDBJ whole genome shotgun (WGS) entry which is preliminary data.</text>
</comment>
<sequence length="327" mass="34693">MGIADVARELLLVAPADFVAERTARQRAARKDDRELAAAIGGLRKPAPAAWVVDLLAHQGALDEAVELGPAIRAAQADADPAEIRRLRKQRAGVVDALAQAGADLASDAGHPATRAVLEQVRATIEAAMADPHAGAAVRSGLLVRPLESAGFDDVDLDGALADPDAVPDAWSGSDAPPIPIEEGRRARKASRASRQTRPEPEPDPHPEPKPETEPKPKAEPATKAEPKPKPKPKAEPKTDPAAARRAAREAETAARAESRDADAALDAAADDLATAEDRRADLERQLADATAEVERLERTRDDAEAASDRARDLLRVAQEHRKTVGR</sequence>
<feature type="region of interest" description="Disordered" evidence="1">
    <location>
        <begin position="163"/>
        <end position="269"/>
    </location>
</feature>
<evidence type="ECO:0000256" key="1">
    <source>
        <dbReference type="SAM" id="MobiDB-lite"/>
    </source>
</evidence>
<dbReference type="AlphaFoldDB" id="A0A4R6DPN8"/>
<evidence type="ECO:0000313" key="2">
    <source>
        <dbReference type="EMBL" id="TDN46474.1"/>
    </source>
</evidence>
<dbReference type="RefSeq" id="WP_166645555.1">
    <property type="nucleotide sequence ID" value="NZ_SNVW01000001.1"/>
</dbReference>
<accession>A0A4R6DPN8</accession>
<feature type="compositionally biased region" description="Basic and acidic residues" evidence="1">
    <location>
        <begin position="247"/>
        <end position="263"/>
    </location>
</feature>
<dbReference type="EMBL" id="SNVW01000001">
    <property type="protein sequence ID" value="TDN46474.1"/>
    <property type="molecule type" value="Genomic_DNA"/>
</dbReference>
<reference evidence="2 3" key="1">
    <citation type="submission" date="2019-03" db="EMBL/GenBank/DDBJ databases">
        <title>Genomic analyses of the natural microbiome of Caenorhabditis elegans.</title>
        <authorList>
            <person name="Samuel B."/>
        </authorList>
    </citation>
    <scope>NUCLEOTIDE SEQUENCE [LARGE SCALE GENOMIC DNA]</scope>
    <source>
        <strain evidence="2 3">JUb65</strain>
    </source>
</reference>
<gene>
    <name evidence="2" type="ORF">EDF64_101340</name>
</gene>
<organism evidence="2 3">
    <name type="scientific">Curtobacterium flaccumfaciens</name>
    <dbReference type="NCBI Taxonomy" id="2035"/>
    <lineage>
        <taxon>Bacteria</taxon>
        <taxon>Bacillati</taxon>
        <taxon>Actinomycetota</taxon>
        <taxon>Actinomycetes</taxon>
        <taxon>Micrococcales</taxon>
        <taxon>Microbacteriaceae</taxon>
        <taxon>Curtobacterium</taxon>
    </lineage>
</organism>
<name>A0A4R6DPN8_9MICO</name>
<feature type="compositionally biased region" description="Basic and acidic residues" evidence="1">
    <location>
        <begin position="197"/>
        <end position="239"/>
    </location>
</feature>